<dbReference type="PROSITE" id="PS52016">
    <property type="entry name" value="TONB_DEPENDENT_REC_3"/>
    <property type="match status" value="1"/>
</dbReference>
<feature type="domain" description="TonB-dependent receptor plug" evidence="12">
    <location>
        <begin position="116"/>
        <end position="224"/>
    </location>
</feature>
<keyword evidence="3 8" id="KW-1134">Transmembrane beta strand</keyword>
<keyword evidence="5 9" id="KW-0798">TonB box</keyword>
<feature type="domain" description="TonB-dependent receptor-like beta-barrel" evidence="11">
    <location>
        <begin position="418"/>
        <end position="842"/>
    </location>
</feature>
<organism evidence="13 14">
    <name type="scientific">Pedobacter segetis</name>
    <dbReference type="NCBI Taxonomy" id="2793069"/>
    <lineage>
        <taxon>Bacteria</taxon>
        <taxon>Pseudomonadati</taxon>
        <taxon>Bacteroidota</taxon>
        <taxon>Sphingobacteriia</taxon>
        <taxon>Sphingobacteriales</taxon>
        <taxon>Sphingobacteriaceae</taxon>
        <taxon>Pedobacter</taxon>
    </lineage>
</organism>
<evidence type="ECO:0000256" key="5">
    <source>
        <dbReference type="ARBA" id="ARBA00023077"/>
    </source>
</evidence>
<keyword evidence="4 8" id="KW-0812">Transmembrane</keyword>
<dbReference type="Pfam" id="PF00593">
    <property type="entry name" value="TonB_dep_Rec_b-barrel"/>
    <property type="match status" value="1"/>
</dbReference>
<accession>A0ABS1BMQ1</accession>
<name>A0ABS1BMQ1_9SPHI</name>
<dbReference type="InterPro" id="IPR008969">
    <property type="entry name" value="CarboxyPept-like_regulatory"/>
</dbReference>
<dbReference type="InterPro" id="IPR039426">
    <property type="entry name" value="TonB-dep_rcpt-like"/>
</dbReference>
<dbReference type="InterPro" id="IPR000531">
    <property type="entry name" value="Beta-barrel_TonB"/>
</dbReference>
<evidence type="ECO:0000256" key="8">
    <source>
        <dbReference type="PROSITE-ProRule" id="PRU01360"/>
    </source>
</evidence>
<keyword evidence="13" id="KW-0675">Receptor</keyword>
<dbReference type="Gene3D" id="2.170.130.10">
    <property type="entry name" value="TonB-dependent receptor, plug domain"/>
    <property type="match status" value="1"/>
</dbReference>
<dbReference type="SUPFAM" id="SSF56935">
    <property type="entry name" value="Porins"/>
    <property type="match status" value="1"/>
</dbReference>
<evidence type="ECO:0000256" key="1">
    <source>
        <dbReference type="ARBA" id="ARBA00004571"/>
    </source>
</evidence>
<dbReference type="NCBIfam" id="TIGR04057">
    <property type="entry name" value="SusC_RagA_signa"/>
    <property type="match status" value="1"/>
</dbReference>
<feature type="chain" id="PRO_5045637397" evidence="10">
    <location>
        <begin position="20"/>
        <end position="1045"/>
    </location>
</feature>
<keyword evidence="2 8" id="KW-0813">Transport</keyword>
<sequence length="1045" mass="115616">MRKTFIFHLLLLAFLSSFAQQKVKITGKVTDQDTGEPIIGANVGIKNTTIGVVTNSEGIYNLTLPSDNPAILVFRYLGYNDKEVAVNKQTVINVTLKSQDISLNQVVVIGYGSVAKKDVTGSVSSVNMADLDKAPVRSFEEALAGRIAGVQVSSESGKPGSGINILIRGANSLTQDNSPLWVVDGFPLENPDNNNIDPSQIESIEVLKDASATAIYGARGANGVIIITTKKGVAGKPKVNFNSYYGFQQQPKSIPVLSPYEFVKLQTEVDPIGTPSIYFQNGRTLESYRDSVGIDWQDALLRTAPMSNYNLTLSGGTDKTKYLISGNILGQDGVIINSGFNRKQLRVRLDQDVSNKIKTGINISYNNNKSFGATPSAPESNFTAQNYLLYSVWGYRPIQTGGGNLLDDLIDPTIDPTIDYRVNPILSVKNELRQRFSNNFNANAYGEYLFSKALKLRVSGGINSRNDRNEAFNNSLTRYGNSRSIDKVNGSVTYTDLNNWLGESILTYNKIFNKKNNFTFLAGVTGQGTTSNRYGAKATNLPNESLGLSGLDEGVAQTVVAVNSENTLLSYLSRVNYSYNYRYLFTASFRADGSSKFREKNRWSYFPSAAFAWRAINEKFLKKLNYLSDAKVRVSYGVTGNNRVTDFATYSQLSFANSGFNNDNAYYAFNNTLTQGVYPVTLSNADLKWENTTQTNIGLDLGFFKQRIALTADYYLKTTSDLLLNADLPGSLGYTKAFKNIGKTRNEGLELSLNTVNIDSKSFSWNTSFTISFNKNKVLALTENQESLLSTVNWDQDYRNLPAYIAKIGQPIGQMYGFIWDGLYQTSDFTQLPNGTYVLNDLVPTNGNSRSNIQPGDIKYKDLNGDGVVDDDDKTIIGRAYPIHQGGLGNNFKYKNFDLNVFLQWSYGNDIINANRLRFENGAVTKGVNQYATYANRWSPTNTTSDIPRVKGQGPTAYSSRIVEDGSYLRLKTVSLGYNFPAKMLKRAKISDFRVYASTQNLFTITNYSGYDPEVAAYNTALTPSFDYSVYPRASTIVFGLNITL</sequence>
<dbReference type="NCBIfam" id="TIGR04056">
    <property type="entry name" value="OMP_RagA_SusC"/>
    <property type="match status" value="1"/>
</dbReference>
<evidence type="ECO:0000313" key="14">
    <source>
        <dbReference type="Proteomes" id="UP000660024"/>
    </source>
</evidence>
<dbReference type="InterPro" id="IPR037066">
    <property type="entry name" value="Plug_dom_sf"/>
</dbReference>
<gene>
    <name evidence="13" type="ORF">I5M32_14440</name>
</gene>
<evidence type="ECO:0000256" key="7">
    <source>
        <dbReference type="ARBA" id="ARBA00023237"/>
    </source>
</evidence>
<dbReference type="InterPro" id="IPR036942">
    <property type="entry name" value="Beta-barrel_TonB_sf"/>
</dbReference>
<dbReference type="Gene3D" id="2.60.40.1120">
    <property type="entry name" value="Carboxypeptidase-like, regulatory domain"/>
    <property type="match status" value="1"/>
</dbReference>
<reference evidence="13 14" key="1">
    <citation type="submission" date="2020-12" db="EMBL/GenBank/DDBJ databases">
        <title>Bacterial novel species Pedobacter sp. SD-b isolated from soil.</title>
        <authorList>
            <person name="Jung H.-Y."/>
        </authorList>
    </citation>
    <scope>NUCLEOTIDE SEQUENCE [LARGE SCALE GENOMIC DNA]</scope>
    <source>
        <strain evidence="13 14">SD-b</strain>
    </source>
</reference>
<keyword evidence="7 8" id="KW-0998">Cell outer membrane</keyword>
<evidence type="ECO:0000256" key="3">
    <source>
        <dbReference type="ARBA" id="ARBA00022452"/>
    </source>
</evidence>
<dbReference type="InterPro" id="IPR012910">
    <property type="entry name" value="Plug_dom"/>
</dbReference>
<dbReference type="Pfam" id="PF13715">
    <property type="entry name" value="CarbopepD_reg_2"/>
    <property type="match status" value="1"/>
</dbReference>
<comment type="subcellular location">
    <subcellularLocation>
        <location evidence="1 8">Cell outer membrane</location>
        <topology evidence="1 8">Multi-pass membrane protein</topology>
    </subcellularLocation>
</comment>
<evidence type="ECO:0000256" key="9">
    <source>
        <dbReference type="RuleBase" id="RU003357"/>
    </source>
</evidence>
<dbReference type="SUPFAM" id="SSF49464">
    <property type="entry name" value="Carboxypeptidase regulatory domain-like"/>
    <property type="match status" value="1"/>
</dbReference>
<comment type="similarity">
    <text evidence="8 9">Belongs to the TonB-dependent receptor family.</text>
</comment>
<dbReference type="InterPro" id="IPR023997">
    <property type="entry name" value="TonB-dep_OMP_SusC/RagA_CS"/>
</dbReference>
<dbReference type="Pfam" id="PF07715">
    <property type="entry name" value="Plug"/>
    <property type="match status" value="1"/>
</dbReference>
<dbReference type="RefSeq" id="WP_200587622.1">
    <property type="nucleotide sequence ID" value="NZ_JAEHFY010000023.1"/>
</dbReference>
<proteinExistence type="inferred from homology"/>
<evidence type="ECO:0000256" key="2">
    <source>
        <dbReference type="ARBA" id="ARBA00022448"/>
    </source>
</evidence>
<evidence type="ECO:0000259" key="11">
    <source>
        <dbReference type="Pfam" id="PF00593"/>
    </source>
</evidence>
<protein>
    <submittedName>
        <fullName evidence="13">TonB-dependent receptor</fullName>
    </submittedName>
</protein>
<comment type="caution">
    <text evidence="13">The sequence shown here is derived from an EMBL/GenBank/DDBJ whole genome shotgun (WGS) entry which is preliminary data.</text>
</comment>
<keyword evidence="10" id="KW-0732">Signal</keyword>
<dbReference type="Gene3D" id="2.40.170.20">
    <property type="entry name" value="TonB-dependent receptor, beta-barrel domain"/>
    <property type="match status" value="1"/>
</dbReference>
<keyword evidence="14" id="KW-1185">Reference proteome</keyword>
<feature type="signal peptide" evidence="10">
    <location>
        <begin position="1"/>
        <end position="19"/>
    </location>
</feature>
<dbReference type="EMBL" id="JAEHFY010000023">
    <property type="protein sequence ID" value="MBK0384164.1"/>
    <property type="molecule type" value="Genomic_DNA"/>
</dbReference>
<evidence type="ECO:0000256" key="6">
    <source>
        <dbReference type="ARBA" id="ARBA00023136"/>
    </source>
</evidence>
<keyword evidence="6 8" id="KW-0472">Membrane</keyword>
<evidence type="ECO:0000256" key="10">
    <source>
        <dbReference type="SAM" id="SignalP"/>
    </source>
</evidence>
<dbReference type="Proteomes" id="UP000660024">
    <property type="component" value="Unassembled WGS sequence"/>
</dbReference>
<evidence type="ECO:0000256" key="4">
    <source>
        <dbReference type="ARBA" id="ARBA00022692"/>
    </source>
</evidence>
<dbReference type="InterPro" id="IPR023996">
    <property type="entry name" value="TonB-dep_OMP_SusC/RagA"/>
</dbReference>
<evidence type="ECO:0000313" key="13">
    <source>
        <dbReference type="EMBL" id="MBK0384164.1"/>
    </source>
</evidence>
<evidence type="ECO:0000259" key="12">
    <source>
        <dbReference type="Pfam" id="PF07715"/>
    </source>
</evidence>